<feature type="domain" description="C2H2-type" evidence="17">
    <location>
        <begin position="407"/>
        <end position="434"/>
    </location>
</feature>
<dbReference type="FunFam" id="3.30.160.60:FF:000413">
    <property type="entry name" value="PR domain zinc finger protein 10"/>
    <property type="match status" value="1"/>
</dbReference>
<feature type="compositionally biased region" description="Polar residues" evidence="15">
    <location>
        <begin position="956"/>
        <end position="982"/>
    </location>
</feature>
<evidence type="ECO:0000256" key="13">
    <source>
        <dbReference type="ARBA" id="ARBA00093328"/>
    </source>
</evidence>
<feature type="compositionally biased region" description="Low complexity" evidence="15">
    <location>
        <begin position="983"/>
        <end position="994"/>
    </location>
</feature>
<keyword evidence="8" id="KW-0010">Activator</keyword>
<keyword evidence="7" id="KW-0238">DNA-binding</keyword>
<dbReference type="AlphaFoldDB" id="A0A4Z2HNS1"/>
<dbReference type="InterPro" id="IPR001214">
    <property type="entry name" value="SET_dom"/>
</dbReference>
<dbReference type="Gene3D" id="2.170.270.10">
    <property type="entry name" value="SET domain"/>
    <property type="match status" value="1"/>
</dbReference>
<feature type="compositionally biased region" description="Polar residues" evidence="15">
    <location>
        <begin position="546"/>
        <end position="556"/>
    </location>
</feature>
<gene>
    <name evidence="19" type="primary">prdm10</name>
    <name evidence="19" type="ORF">EYF80_023167</name>
</gene>
<feature type="domain" description="C2H2-type" evidence="17">
    <location>
        <begin position="612"/>
        <end position="639"/>
    </location>
</feature>
<comment type="caution">
    <text evidence="19">The sequence shown here is derived from an EMBL/GenBank/DDBJ whole genome shotgun (WGS) entry which is preliminary data.</text>
</comment>
<feature type="domain" description="SET" evidence="18">
    <location>
        <begin position="261"/>
        <end position="378"/>
    </location>
</feature>
<keyword evidence="3" id="KW-0677">Repeat</keyword>
<feature type="signal peptide" evidence="16">
    <location>
        <begin position="1"/>
        <end position="16"/>
    </location>
</feature>
<organism evidence="19 20">
    <name type="scientific">Liparis tanakae</name>
    <name type="common">Tanaka's snailfish</name>
    <dbReference type="NCBI Taxonomy" id="230148"/>
    <lineage>
        <taxon>Eukaryota</taxon>
        <taxon>Metazoa</taxon>
        <taxon>Chordata</taxon>
        <taxon>Craniata</taxon>
        <taxon>Vertebrata</taxon>
        <taxon>Euteleostomi</taxon>
        <taxon>Actinopterygii</taxon>
        <taxon>Neopterygii</taxon>
        <taxon>Teleostei</taxon>
        <taxon>Neoteleostei</taxon>
        <taxon>Acanthomorphata</taxon>
        <taxon>Eupercaria</taxon>
        <taxon>Perciformes</taxon>
        <taxon>Cottioidei</taxon>
        <taxon>Cottales</taxon>
        <taxon>Liparidae</taxon>
        <taxon>Liparis</taxon>
    </lineage>
</organism>
<dbReference type="Pfam" id="PF21549">
    <property type="entry name" value="PRDM2_PR"/>
    <property type="match status" value="1"/>
</dbReference>
<dbReference type="InterPro" id="IPR050331">
    <property type="entry name" value="Zinc_finger"/>
</dbReference>
<keyword evidence="6" id="KW-0805">Transcription regulation</keyword>
<dbReference type="Pfam" id="PF00096">
    <property type="entry name" value="zf-C2H2"/>
    <property type="match status" value="6"/>
</dbReference>
<dbReference type="EMBL" id="SRLO01000216">
    <property type="protein sequence ID" value="TNN66633.1"/>
    <property type="molecule type" value="Genomic_DNA"/>
</dbReference>
<evidence type="ECO:0000256" key="15">
    <source>
        <dbReference type="SAM" id="MobiDB-lite"/>
    </source>
</evidence>
<dbReference type="FunFam" id="3.30.160.60:FF:000347">
    <property type="entry name" value="PR domain zinc finger protein 10"/>
    <property type="match status" value="1"/>
</dbReference>
<feature type="compositionally biased region" description="Polar residues" evidence="15">
    <location>
        <begin position="937"/>
        <end position="946"/>
    </location>
</feature>
<evidence type="ECO:0000256" key="11">
    <source>
        <dbReference type="ARBA" id="ARBA00024120"/>
    </source>
</evidence>
<feature type="region of interest" description="Disordered" evidence="15">
    <location>
        <begin position="434"/>
        <end position="475"/>
    </location>
</feature>
<protein>
    <recommendedName>
        <fullName evidence="11">PR domain zinc finger protein 10</fullName>
    </recommendedName>
    <alternativeName>
        <fullName evidence="12">PR domain-containing protein 10</fullName>
    </alternativeName>
</protein>
<evidence type="ECO:0000256" key="3">
    <source>
        <dbReference type="ARBA" id="ARBA00022737"/>
    </source>
</evidence>
<evidence type="ECO:0000256" key="5">
    <source>
        <dbReference type="ARBA" id="ARBA00022833"/>
    </source>
</evidence>
<evidence type="ECO:0000313" key="19">
    <source>
        <dbReference type="EMBL" id="TNN66633.1"/>
    </source>
</evidence>
<evidence type="ECO:0000256" key="10">
    <source>
        <dbReference type="ARBA" id="ARBA00023242"/>
    </source>
</evidence>
<dbReference type="FunFam" id="2.170.270.10:FF:000007">
    <property type="entry name" value="PR domain zinc finger protein 10"/>
    <property type="match status" value="1"/>
</dbReference>
<comment type="subcellular location">
    <subcellularLocation>
        <location evidence="1">Nucleus</location>
    </subcellularLocation>
</comment>
<feature type="compositionally biased region" description="Acidic residues" evidence="15">
    <location>
        <begin position="196"/>
        <end position="212"/>
    </location>
</feature>
<evidence type="ECO:0000256" key="7">
    <source>
        <dbReference type="ARBA" id="ARBA00023125"/>
    </source>
</evidence>
<feature type="domain" description="C2H2-type" evidence="17">
    <location>
        <begin position="757"/>
        <end position="785"/>
    </location>
</feature>
<feature type="region of interest" description="Disordered" evidence="15">
    <location>
        <begin position="937"/>
        <end position="1029"/>
    </location>
</feature>
<keyword evidence="10" id="KW-0539">Nucleus</keyword>
<feature type="compositionally biased region" description="Polar residues" evidence="15">
    <location>
        <begin position="1085"/>
        <end position="1102"/>
    </location>
</feature>
<feature type="region of interest" description="Disordered" evidence="15">
    <location>
        <begin position="520"/>
        <end position="556"/>
    </location>
</feature>
<keyword evidence="5" id="KW-0862">Zinc</keyword>
<evidence type="ECO:0000256" key="1">
    <source>
        <dbReference type="ARBA" id="ARBA00004123"/>
    </source>
</evidence>
<keyword evidence="2" id="KW-0479">Metal-binding</keyword>
<evidence type="ECO:0000256" key="14">
    <source>
        <dbReference type="PROSITE-ProRule" id="PRU00042"/>
    </source>
</evidence>
<accession>A0A4Z2HNS1</accession>
<dbReference type="InterPro" id="IPR036236">
    <property type="entry name" value="Znf_C2H2_sf"/>
</dbReference>
<evidence type="ECO:0000256" key="2">
    <source>
        <dbReference type="ARBA" id="ARBA00022723"/>
    </source>
</evidence>
<keyword evidence="20" id="KW-1185">Reference proteome</keyword>
<dbReference type="GO" id="GO:0005634">
    <property type="term" value="C:nucleus"/>
    <property type="evidence" value="ECO:0007669"/>
    <property type="project" value="UniProtKB-SubCell"/>
</dbReference>
<feature type="compositionally biased region" description="Basic residues" evidence="15">
    <location>
        <begin position="439"/>
        <end position="459"/>
    </location>
</feature>
<name>A0A4Z2HNS1_9TELE</name>
<feature type="region of interest" description="Disordered" evidence="15">
    <location>
        <begin position="1085"/>
        <end position="1114"/>
    </location>
</feature>
<keyword evidence="16" id="KW-0732">Signal</keyword>
<evidence type="ECO:0000256" key="6">
    <source>
        <dbReference type="ARBA" id="ARBA00023015"/>
    </source>
</evidence>
<dbReference type="PANTHER" id="PTHR16515">
    <property type="entry name" value="PR DOMAIN ZINC FINGER PROTEIN"/>
    <property type="match status" value="1"/>
</dbReference>
<feature type="domain" description="C2H2-type" evidence="17">
    <location>
        <begin position="583"/>
        <end position="610"/>
    </location>
</feature>
<evidence type="ECO:0000259" key="18">
    <source>
        <dbReference type="PROSITE" id="PS50280"/>
    </source>
</evidence>
<dbReference type="FunFam" id="3.30.160.60:FF:000287">
    <property type="entry name" value="PR domain zinc finger protein 10"/>
    <property type="match status" value="1"/>
</dbReference>
<dbReference type="CDD" id="cd19194">
    <property type="entry name" value="PR-SET_PRDM10"/>
    <property type="match status" value="1"/>
</dbReference>
<keyword evidence="4 14" id="KW-0863">Zinc-finger</keyword>
<dbReference type="InterPro" id="IPR013087">
    <property type="entry name" value="Znf_C2H2_type"/>
</dbReference>
<dbReference type="GO" id="GO:0003677">
    <property type="term" value="F:DNA binding"/>
    <property type="evidence" value="ECO:0007669"/>
    <property type="project" value="UniProtKB-KW"/>
</dbReference>
<dbReference type="PANTHER" id="PTHR16515:SF2">
    <property type="entry name" value="PR DOMAIN ZINC FINGER PROTEIN 4"/>
    <property type="match status" value="1"/>
</dbReference>
<feature type="domain" description="C2H2-type" evidence="17">
    <location>
        <begin position="702"/>
        <end position="730"/>
    </location>
</feature>
<dbReference type="GO" id="GO:0008270">
    <property type="term" value="F:zinc ion binding"/>
    <property type="evidence" value="ECO:0007669"/>
    <property type="project" value="UniProtKB-KW"/>
</dbReference>
<evidence type="ECO:0000256" key="9">
    <source>
        <dbReference type="ARBA" id="ARBA00023163"/>
    </source>
</evidence>
<keyword evidence="9" id="KW-0804">Transcription</keyword>
<dbReference type="FunFam" id="3.30.160.60:FF:000411">
    <property type="entry name" value="PR domain zinc finger protein 10"/>
    <property type="match status" value="1"/>
</dbReference>
<dbReference type="FunFam" id="3.30.160.60:FF:000300">
    <property type="entry name" value="PR domain zinc finger protein 10"/>
    <property type="match status" value="1"/>
</dbReference>
<comment type="function">
    <text evidence="13">Transcriptional activator, essential for early embryonic development and survival of embryonic stem cells (ESCs). Supports cell growth and survival during early development by transcriptionally activating the expression of the translation initiation factor EIF3B, to sustain global translation. Activates the transcription of FLNC.</text>
</comment>
<evidence type="ECO:0000256" key="8">
    <source>
        <dbReference type="ARBA" id="ARBA00023159"/>
    </source>
</evidence>
<evidence type="ECO:0000256" key="16">
    <source>
        <dbReference type="SAM" id="SignalP"/>
    </source>
</evidence>
<dbReference type="SUPFAM" id="SSF57667">
    <property type="entry name" value="beta-beta-alpha zinc fingers"/>
    <property type="match status" value="3"/>
</dbReference>
<dbReference type="PROSITE" id="PS50157">
    <property type="entry name" value="ZINC_FINGER_C2H2_2"/>
    <property type="match status" value="7"/>
</dbReference>
<dbReference type="InterPro" id="IPR046341">
    <property type="entry name" value="SET_dom_sf"/>
</dbReference>
<proteinExistence type="predicted"/>
<dbReference type="OrthoDB" id="3535323at2759"/>
<dbReference type="InterPro" id="IPR044403">
    <property type="entry name" value="PRDM10_PR/SET"/>
</dbReference>
<feature type="domain" description="C2H2-type" evidence="17">
    <location>
        <begin position="802"/>
        <end position="830"/>
    </location>
</feature>
<sequence>MIAIIIPSHLVSRLCALQASLAASRVTCSTNLATAAMETKQESSAVWSQTDNDSGNGTQVHFEGGTVAQIVYSDDQTDQGRQQVVYTADGNSYTSVESAEHTLVYIHPADGTETVFADQSQVAYIQQDGTTQQVTVLLPNGQNINAANLHVLSNVAEAPQALLEPVSQEQLSVSNSLPSMADVADHPLSPLGATDSTDDSDEDEDEDSEMDDWEPRMPQSFNPHSLWCDECSNANPSVCLKHGPLHPVPNRPVMSRARASLPLVLYIDRFLGGVFTKRRIPKRTQFGPVEGPLASQGELQDHFIHLKLCMLDAEKDGEKSDDMWMNLSDEDSCNWMMFVRPAQNHLEQNLVAYQYGSEIFYTSIKNIQPKQELKVWYAASYAEFVNQKIHNVTEEERKVLREQEKNWPCYECNRRFVSSEQLQQHLNMHDDKLNSVTKSRGRGRGRGRRRFGTGRRPGRPPKFIRLDPPVDTGGEKTTEMLELTEPLEERVEGAQNGLTVVEMESEAAPGSEAEGQLIPPAEEPVSESCTPPSDTYLPVPLKEDQGQSSQSDAHLTTQDMRRAKRIRNAALQHLFIRKSFRPFKCTHCGKAFRDKDKLEQHLRVHGRDAYAFSCHICSKSFTSDSALEDHLLVHTENRSYSCLLCPDTFERLDLLKDHVGVKKHIRCFHSEKIFQCPDCEKAFCRPDKLRLHMLRHSDRKDFLCSTCGKQFKRKDKLREHMQRMHNPDREAKKADRIHRSKTLRLKVPTTDFESFMFKCRVCMMGFRRRGMLVNHLSKRHPEMRIDDVPELTLPIIKPNRDYFCQYCDKVYKSASKRKAHILKNHPGAELPPSIRKLRPAAPGEPDPMLSTHTQLTGTIATAPVCCPHCAKQYSSKTTDLLTQAMTELSQTMTADYRTAQGDYQRIQYIPVSQAGGNLSQPQHIQLQVVQVAAASPPHSQHATVDVSQLHDPHGYSQHSIQVQHIQVNEASGTGQGASQVTGQPLSPTSQQPSQEMSPTQLTPVPLAESHTLQASSTQQQQQQQQQGTVQHAYIPGNWNYRGYSSEIQMMALPHTQYVIAEASTPVSGVNSNQVKTTHYVISEGQTELETKQTASQSTTQGQVEHLEQQPANQQATTQYIITTTTNGSGTSEVHITKP</sequence>
<dbReference type="PROSITE" id="PS00028">
    <property type="entry name" value="ZINC_FINGER_C2H2_1"/>
    <property type="match status" value="7"/>
</dbReference>
<dbReference type="GO" id="GO:0010468">
    <property type="term" value="P:regulation of gene expression"/>
    <property type="evidence" value="ECO:0007669"/>
    <property type="project" value="TreeGrafter"/>
</dbReference>
<evidence type="ECO:0000256" key="12">
    <source>
        <dbReference type="ARBA" id="ARBA00029959"/>
    </source>
</evidence>
<feature type="chain" id="PRO_5021257824" description="PR domain zinc finger protein 10" evidence="16">
    <location>
        <begin position="17"/>
        <end position="1138"/>
    </location>
</feature>
<evidence type="ECO:0000259" key="17">
    <source>
        <dbReference type="PROSITE" id="PS50157"/>
    </source>
</evidence>
<dbReference type="Proteomes" id="UP000314294">
    <property type="component" value="Unassembled WGS sequence"/>
</dbReference>
<reference evidence="19 20" key="1">
    <citation type="submission" date="2019-03" db="EMBL/GenBank/DDBJ databases">
        <title>First draft genome of Liparis tanakae, snailfish: a comprehensive survey of snailfish specific genes.</title>
        <authorList>
            <person name="Kim W."/>
            <person name="Song I."/>
            <person name="Jeong J.-H."/>
            <person name="Kim D."/>
            <person name="Kim S."/>
            <person name="Ryu S."/>
            <person name="Song J.Y."/>
            <person name="Lee S.K."/>
        </authorList>
    </citation>
    <scope>NUCLEOTIDE SEQUENCE [LARGE SCALE GENOMIC DNA]</scope>
    <source>
        <tissue evidence="19">Muscle</tissue>
    </source>
</reference>
<evidence type="ECO:0000313" key="20">
    <source>
        <dbReference type="Proteomes" id="UP000314294"/>
    </source>
</evidence>
<dbReference type="SMART" id="SM00355">
    <property type="entry name" value="ZnF_C2H2"/>
    <property type="match status" value="8"/>
</dbReference>
<dbReference type="PROSITE" id="PS50280">
    <property type="entry name" value="SET"/>
    <property type="match status" value="1"/>
</dbReference>
<feature type="domain" description="C2H2-type" evidence="17">
    <location>
        <begin position="674"/>
        <end position="701"/>
    </location>
</feature>
<feature type="region of interest" description="Disordered" evidence="15">
    <location>
        <begin position="180"/>
        <end position="218"/>
    </location>
</feature>
<dbReference type="Gene3D" id="3.30.160.60">
    <property type="entry name" value="Classic Zinc Finger"/>
    <property type="match status" value="6"/>
</dbReference>
<evidence type="ECO:0000256" key="4">
    <source>
        <dbReference type="ARBA" id="ARBA00022771"/>
    </source>
</evidence>